<reference evidence="1" key="1">
    <citation type="submission" date="2018-02" db="EMBL/GenBank/DDBJ databases">
        <title>Rhizophora mucronata_Transcriptome.</title>
        <authorList>
            <person name="Meera S.P."/>
            <person name="Sreeshan A."/>
            <person name="Augustine A."/>
        </authorList>
    </citation>
    <scope>NUCLEOTIDE SEQUENCE</scope>
    <source>
        <tissue evidence="1">Leaf</tissue>
    </source>
</reference>
<sequence>MHRAECLGKCFPQILCIMLFSHSDIPCGKTVFAFNDLLLLAGSKASVIGLVVICISRETGRTFQLSEQNLRCAFYR</sequence>
<evidence type="ECO:0000313" key="1">
    <source>
        <dbReference type="EMBL" id="MBW86459.1"/>
    </source>
</evidence>
<name>A0A2P2IZ03_RHIMU</name>
<organism evidence="1">
    <name type="scientific">Rhizophora mucronata</name>
    <name type="common">Asiatic mangrove</name>
    <dbReference type="NCBI Taxonomy" id="61149"/>
    <lineage>
        <taxon>Eukaryota</taxon>
        <taxon>Viridiplantae</taxon>
        <taxon>Streptophyta</taxon>
        <taxon>Embryophyta</taxon>
        <taxon>Tracheophyta</taxon>
        <taxon>Spermatophyta</taxon>
        <taxon>Magnoliopsida</taxon>
        <taxon>eudicotyledons</taxon>
        <taxon>Gunneridae</taxon>
        <taxon>Pentapetalae</taxon>
        <taxon>rosids</taxon>
        <taxon>fabids</taxon>
        <taxon>Malpighiales</taxon>
        <taxon>Rhizophoraceae</taxon>
        <taxon>Rhizophora</taxon>
    </lineage>
</organism>
<accession>A0A2P2IZ03</accession>
<proteinExistence type="predicted"/>
<dbReference type="EMBL" id="GGEC01005976">
    <property type="protein sequence ID" value="MBW86459.1"/>
    <property type="molecule type" value="Transcribed_RNA"/>
</dbReference>
<dbReference type="AlphaFoldDB" id="A0A2P2IZ03"/>
<protein>
    <submittedName>
        <fullName evidence="1">Uncharacterized protein</fullName>
    </submittedName>
</protein>